<comment type="caution">
    <text evidence="1">The sequence shown here is derived from an EMBL/GenBank/DDBJ whole genome shotgun (WGS) entry which is preliminary data.</text>
</comment>
<protein>
    <submittedName>
        <fullName evidence="1">Uncharacterized protein</fullName>
    </submittedName>
</protein>
<gene>
    <name evidence="1" type="ORF">GOARA_031_00230</name>
</gene>
<accession>G7H023</accession>
<evidence type="ECO:0000313" key="2">
    <source>
        <dbReference type="Proteomes" id="UP000035088"/>
    </source>
</evidence>
<evidence type="ECO:0000313" key="1">
    <source>
        <dbReference type="EMBL" id="GAB09198.1"/>
    </source>
</evidence>
<organism evidence="1 2">
    <name type="scientific">Gordonia araii NBRC 100433</name>
    <dbReference type="NCBI Taxonomy" id="1073574"/>
    <lineage>
        <taxon>Bacteria</taxon>
        <taxon>Bacillati</taxon>
        <taxon>Actinomycetota</taxon>
        <taxon>Actinomycetes</taxon>
        <taxon>Mycobacteriales</taxon>
        <taxon>Gordoniaceae</taxon>
        <taxon>Gordonia</taxon>
    </lineage>
</organism>
<keyword evidence="2" id="KW-1185">Reference proteome</keyword>
<dbReference type="AlphaFoldDB" id="G7H023"/>
<dbReference type="EMBL" id="BAEE01000031">
    <property type="protein sequence ID" value="GAB09198.1"/>
    <property type="molecule type" value="Genomic_DNA"/>
</dbReference>
<dbReference type="STRING" id="1073574.GOARA_031_00230"/>
<reference evidence="1 2" key="1">
    <citation type="submission" date="2011-11" db="EMBL/GenBank/DDBJ databases">
        <title>Whole genome shotgun sequence of Gordonia araii NBRC 100433.</title>
        <authorList>
            <person name="Yoshida Y."/>
            <person name="Hosoyama A."/>
            <person name="Tsuchikane K."/>
            <person name="Katsumata H."/>
            <person name="Yamazaki S."/>
            <person name="Fujita N."/>
        </authorList>
    </citation>
    <scope>NUCLEOTIDE SEQUENCE [LARGE SCALE GENOMIC DNA]</scope>
    <source>
        <strain evidence="1 2">NBRC 100433</strain>
    </source>
</reference>
<sequence length="212" mass="22423">MPPKSRADADPDSFRIVADDALFVYNGLSSTIKKAAEALDACGGMAGNDRCGRTFGIQYDLAISGEDGYFGLLAVTVNAAGILHVLLYCTAANIEGASDGEPYDSGAVDSTLDQRPDSPISVPSIISSIGDGVTPPAWWTRVSGHVGLDWPNGDLDKLTSAADSWRSIADDQANYQNRPDEQKIADQTLPSIEAISTDVCTLRVSLKPVCDI</sequence>
<proteinExistence type="predicted"/>
<name>G7H023_9ACTN</name>
<feature type="non-terminal residue" evidence="1">
    <location>
        <position position="212"/>
    </location>
</feature>
<dbReference type="Proteomes" id="UP000035088">
    <property type="component" value="Unassembled WGS sequence"/>
</dbReference>